<feature type="transmembrane region" description="Helical" evidence="1">
    <location>
        <begin position="20"/>
        <end position="41"/>
    </location>
</feature>
<evidence type="ECO:0000256" key="1">
    <source>
        <dbReference type="SAM" id="Phobius"/>
    </source>
</evidence>
<organism evidence="2 3">
    <name type="scientific">Stegodyphus mimosarum</name>
    <name type="common">African social velvet spider</name>
    <dbReference type="NCBI Taxonomy" id="407821"/>
    <lineage>
        <taxon>Eukaryota</taxon>
        <taxon>Metazoa</taxon>
        <taxon>Ecdysozoa</taxon>
        <taxon>Arthropoda</taxon>
        <taxon>Chelicerata</taxon>
        <taxon>Arachnida</taxon>
        <taxon>Araneae</taxon>
        <taxon>Araneomorphae</taxon>
        <taxon>Entelegynae</taxon>
        <taxon>Eresoidea</taxon>
        <taxon>Eresidae</taxon>
        <taxon>Stegodyphus</taxon>
    </lineage>
</organism>
<keyword evidence="1" id="KW-0812">Transmembrane</keyword>
<keyword evidence="1" id="KW-1133">Transmembrane helix</keyword>
<protein>
    <submittedName>
        <fullName evidence="2">Uncharacterized protein</fullName>
    </submittedName>
</protein>
<dbReference type="EMBL" id="KK112137">
    <property type="protein sequence ID" value="KFM56821.1"/>
    <property type="molecule type" value="Genomic_DNA"/>
</dbReference>
<accession>A0A087SVD2</accession>
<proteinExistence type="predicted"/>
<gene>
    <name evidence="2" type="ORF">X975_20024</name>
</gene>
<reference evidence="2 3" key="1">
    <citation type="submission" date="2013-11" db="EMBL/GenBank/DDBJ databases">
        <title>Genome sequencing of Stegodyphus mimosarum.</title>
        <authorList>
            <person name="Bechsgaard J."/>
        </authorList>
    </citation>
    <scope>NUCLEOTIDE SEQUENCE [LARGE SCALE GENOMIC DNA]</scope>
</reference>
<dbReference type="Proteomes" id="UP000054359">
    <property type="component" value="Unassembled WGS sequence"/>
</dbReference>
<evidence type="ECO:0000313" key="3">
    <source>
        <dbReference type="Proteomes" id="UP000054359"/>
    </source>
</evidence>
<feature type="non-terminal residue" evidence="2">
    <location>
        <position position="53"/>
    </location>
</feature>
<evidence type="ECO:0000313" key="2">
    <source>
        <dbReference type="EMBL" id="KFM56821.1"/>
    </source>
</evidence>
<name>A0A087SVD2_STEMI</name>
<dbReference type="AlphaFoldDB" id="A0A087SVD2"/>
<keyword evidence="3" id="KW-1185">Reference proteome</keyword>
<sequence>MILNVSDVIHTFSVPLTDHLSLVFIASILSSPLFLVSGLNFDPFILNLRSHIA</sequence>
<keyword evidence="1" id="KW-0472">Membrane</keyword>